<evidence type="ECO:0000256" key="1">
    <source>
        <dbReference type="SAM" id="MobiDB-lite"/>
    </source>
</evidence>
<dbReference type="Proteomes" id="UP000001903">
    <property type="component" value="Plasmid pHTUR05"/>
</dbReference>
<sequence length="34" mass="3732">MSADAQLVPESEQATDADVREAIPQLDDSEDDNR</sequence>
<accession>D2S3M6</accession>
<organism evidence="2 3">
    <name type="scientific">Haloterrigena turkmenica (strain ATCC 51198 / DSM 5511 / JCM 9101 / NCIMB 13204 / VKM B-1734 / 4k)</name>
    <name type="common">Halococcus turkmenicus</name>
    <dbReference type="NCBI Taxonomy" id="543526"/>
    <lineage>
        <taxon>Archaea</taxon>
        <taxon>Methanobacteriati</taxon>
        <taxon>Methanobacteriota</taxon>
        <taxon>Stenosarchaea group</taxon>
        <taxon>Halobacteria</taxon>
        <taxon>Halobacteriales</taxon>
        <taxon>Natrialbaceae</taxon>
        <taxon>Haloterrigena</taxon>
    </lineage>
</organism>
<dbReference type="HOGENOM" id="CLU_3371331_0_0_2"/>
<dbReference type="KEGG" id="htu:Htur_5086"/>
<gene>
    <name evidence="2" type="ordered locus">Htur_5086</name>
</gene>
<feature type="region of interest" description="Disordered" evidence="1">
    <location>
        <begin position="1"/>
        <end position="34"/>
    </location>
</feature>
<protein>
    <submittedName>
        <fullName evidence="2">Uncharacterized protein</fullName>
    </submittedName>
</protein>
<dbReference type="EMBL" id="CP001865">
    <property type="protein sequence ID" value="ADB63973.1"/>
    <property type="molecule type" value="Genomic_DNA"/>
</dbReference>
<dbReference type="AlphaFoldDB" id="D2S3M6"/>
<geneLocation type="plasmid" evidence="2 3">
    <name>pHTUR05</name>
</geneLocation>
<keyword evidence="2" id="KW-0614">Plasmid</keyword>
<reference evidence="2 3" key="1">
    <citation type="journal article" date="2010" name="Stand. Genomic Sci.">
        <title>Complete genome sequence of Haloterrigena turkmenica type strain (4k).</title>
        <authorList>
            <person name="Saunders E."/>
            <person name="Tindall B.J."/>
            <person name="Fahnrich R."/>
            <person name="Lapidus A."/>
            <person name="Copeland A."/>
            <person name="Del Rio T.G."/>
            <person name="Lucas S."/>
            <person name="Chen F."/>
            <person name="Tice H."/>
            <person name="Cheng J.F."/>
            <person name="Han C."/>
            <person name="Detter J.C."/>
            <person name="Bruce D."/>
            <person name="Goodwin L."/>
            <person name="Chain P."/>
            <person name="Pitluck S."/>
            <person name="Pati A."/>
            <person name="Ivanova N."/>
            <person name="Mavromatis K."/>
            <person name="Chen A."/>
            <person name="Palaniappan K."/>
            <person name="Land M."/>
            <person name="Hauser L."/>
            <person name="Chang Y.J."/>
            <person name="Jeffries C.D."/>
            <person name="Brettin T."/>
            <person name="Rohde M."/>
            <person name="Goker M."/>
            <person name="Bristow J."/>
            <person name="Eisen J.A."/>
            <person name="Markowitz V."/>
            <person name="Hugenholtz P."/>
            <person name="Klenk H.P."/>
            <person name="Kyrpides N.C."/>
        </authorList>
    </citation>
    <scope>NUCLEOTIDE SEQUENCE [LARGE SCALE GENOMIC DNA]</scope>
    <source>
        <strain evidence="3">ATCC 51198 / DSM 5511 / JCM 9101 / NCIMB 13204 / VKM B-1734 / 4k</strain>
    </source>
</reference>
<evidence type="ECO:0000313" key="3">
    <source>
        <dbReference type="Proteomes" id="UP000001903"/>
    </source>
</evidence>
<name>D2S3M6_HALTV</name>
<keyword evidence="3" id="KW-1185">Reference proteome</keyword>
<proteinExistence type="predicted"/>
<evidence type="ECO:0000313" key="2">
    <source>
        <dbReference type="EMBL" id="ADB63973.1"/>
    </source>
</evidence>